<feature type="region of interest" description="Disordered" evidence="1">
    <location>
        <begin position="62"/>
        <end position="85"/>
    </location>
</feature>
<feature type="region of interest" description="Disordered" evidence="1">
    <location>
        <begin position="167"/>
        <end position="212"/>
    </location>
</feature>
<proteinExistence type="predicted"/>
<evidence type="ECO:0000256" key="1">
    <source>
        <dbReference type="SAM" id="MobiDB-lite"/>
    </source>
</evidence>
<dbReference type="AlphaFoldDB" id="A0A8J4YSD4"/>
<evidence type="ECO:0000313" key="2">
    <source>
        <dbReference type="EMBL" id="KAG0728091.1"/>
    </source>
</evidence>
<protein>
    <submittedName>
        <fullName evidence="2">Uncharacterized protein</fullName>
    </submittedName>
</protein>
<name>A0A8J4YSD4_CHIOP</name>
<keyword evidence="3" id="KW-1185">Reference proteome</keyword>
<sequence>MEARASGVFSPAAGRRSLAQPHSQYTTTLLNTMDSMFKQNKSRFSMTQSISADMLSLLQTPKIMRKRRSENRPGPEDTMADSPQSILKVRQMVQRPLSPSAASDASVPVFPRLSARKAKTTAAAAAAVVEESALTLSRSDDPSLTPKQLRFHLPKVAAREKLRARRASRYSASTDEHVEEEEEGVEEEEEMVEEEEEMVEEEEEEEEPAQRVVGRRPMLSFDSERYVVKKVVTWCLLSCVD</sequence>
<feature type="compositionally biased region" description="Acidic residues" evidence="1">
    <location>
        <begin position="177"/>
        <end position="207"/>
    </location>
</feature>
<accession>A0A8J4YSD4</accession>
<reference evidence="2" key="1">
    <citation type="submission" date="2020-07" db="EMBL/GenBank/DDBJ databases">
        <title>The High-quality genome of the commercially important snow crab, Chionoecetes opilio.</title>
        <authorList>
            <person name="Jeong J.-H."/>
            <person name="Ryu S."/>
        </authorList>
    </citation>
    <scope>NUCLEOTIDE SEQUENCE</scope>
    <source>
        <strain evidence="2">MADBK_172401_WGS</strain>
        <tissue evidence="2">Digestive gland</tissue>
    </source>
</reference>
<organism evidence="2 3">
    <name type="scientific">Chionoecetes opilio</name>
    <name type="common">Atlantic snow crab</name>
    <name type="synonym">Cancer opilio</name>
    <dbReference type="NCBI Taxonomy" id="41210"/>
    <lineage>
        <taxon>Eukaryota</taxon>
        <taxon>Metazoa</taxon>
        <taxon>Ecdysozoa</taxon>
        <taxon>Arthropoda</taxon>
        <taxon>Crustacea</taxon>
        <taxon>Multicrustacea</taxon>
        <taxon>Malacostraca</taxon>
        <taxon>Eumalacostraca</taxon>
        <taxon>Eucarida</taxon>
        <taxon>Decapoda</taxon>
        <taxon>Pleocyemata</taxon>
        <taxon>Brachyura</taxon>
        <taxon>Eubrachyura</taxon>
        <taxon>Majoidea</taxon>
        <taxon>Majidae</taxon>
        <taxon>Chionoecetes</taxon>
    </lineage>
</organism>
<evidence type="ECO:0000313" key="3">
    <source>
        <dbReference type="Proteomes" id="UP000770661"/>
    </source>
</evidence>
<comment type="caution">
    <text evidence="2">The sequence shown here is derived from an EMBL/GenBank/DDBJ whole genome shotgun (WGS) entry which is preliminary data.</text>
</comment>
<dbReference type="OrthoDB" id="10690716at2759"/>
<dbReference type="EMBL" id="JACEEZ010002650">
    <property type="protein sequence ID" value="KAG0728091.1"/>
    <property type="molecule type" value="Genomic_DNA"/>
</dbReference>
<gene>
    <name evidence="2" type="ORF">GWK47_033213</name>
</gene>
<dbReference type="Proteomes" id="UP000770661">
    <property type="component" value="Unassembled WGS sequence"/>
</dbReference>
<feature type="region of interest" description="Disordered" evidence="1">
    <location>
        <begin position="1"/>
        <end position="21"/>
    </location>
</feature>